<comment type="caution">
    <text evidence="2">The sequence shown here is derived from an EMBL/GenBank/DDBJ whole genome shotgun (WGS) entry which is preliminary data.</text>
</comment>
<protein>
    <submittedName>
        <fullName evidence="2">Uncharacterized protein</fullName>
    </submittedName>
</protein>
<evidence type="ECO:0000313" key="3">
    <source>
        <dbReference type="Proteomes" id="UP001519535"/>
    </source>
</evidence>
<dbReference type="RefSeq" id="WP_214091048.1">
    <property type="nucleotide sequence ID" value="NZ_JAHCLR010000001.1"/>
</dbReference>
<feature type="region of interest" description="Disordered" evidence="1">
    <location>
        <begin position="25"/>
        <end position="46"/>
    </location>
</feature>
<dbReference type="EMBL" id="JAHCLR010000001">
    <property type="protein sequence ID" value="MBS9532173.1"/>
    <property type="molecule type" value="Genomic_DNA"/>
</dbReference>
<feature type="compositionally biased region" description="Polar residues" evidence="1">
    <location>
        <begin position="35"/>
        <end position="44"/>
    </location>
</feature>
<keyword evidence="3" id="KW-1185">Reference proteome</keyword>
<name>A0ABS5RD07_9MYCO</name>
<proteinExistence type="predicted"/>
<evidence type="ECO:0000256" key="1">
    <source>
        <dbReference type="SAM" id="MobiDB-lite"/>
    </source>
</evidence>
<feature type="region of interest" description="Disordered" evidence="1">
    <location>
        <begin position="66"/>
        <end position="95"/>
    </location>
</feature>
<gene>
    <name evidence="2" type="ORF">KIH27_01065</name>
</gene>
<feature type="compositionally biased region" description="Polar residues" evidence="1">
    <location>
        <begin position="66"/>
        <end position="84"/>
    </location>
</feature>
<sequence length="95" mass="10039">MTVPMTAKFVTKHAAVMMARLGNRRRASMIPPTRSPSATENAVSPETAPKNLAAALSPVSAATMTQNPMYTSENAQPRKLSTTAAMAVRPLGPDD</sequence>
<dbReference type="Proteomes" id="UP001519535">
    <property type="component" value="Unassembled WGS sequence"/>
</dbReference>
<accession>A0ABS5RD07</accession>
<reference evidence="2 3" key="1">
    <citation type="submission" date="2021-05" db="EMBL/GenBank/DDBJ databases">
        <title>Mycobacterium acidophilum sp. nov., an extremely acid-tolerant member of the genus Mycobacterium.</title>
        <authorList>
            <person name="Xia J."/>
        </authorList>
    </citation>
    <scope>NUCLEOTIDE SEQUENCE [LARGE SCALE GENOMIC DNA]</scope>
    <source>
        <strain evidence="2 3">M1</strain>
    </source>
</reference>
<organism evidence="2 3">
    <name type="scientific">Mycolicibacter acidiphilus</name>
    <dbReference type="NCBI Taxonomy" id="2835306"/>
    <lineage>
        <taxon>Bacteria</taxon>
        <taxon>Bacillati</taxon>
        <taxon>Actinomycetota</taxon>
        <taxon>Actinomycetes</taxon>
        <taxon>Mycobacteriales</taxon>
        <taxon>Mycobacteriaceae</taxon>
        <taxon>Mycolicibacter</taxon>
    </lineage>
</organism>
<evidence type="ECO:0000313" key="2">
    <source>
        <dbReference type="EMBL" id="MBS9532173.1"/>
    </source>
</evidence>